<dbReference type="InterPro" id="IPR038765">
    <property type="entry name" value="Papain-like_cys_pep_sf"/>
</dbReference>
<evidence type="ECO:0000256" key="2">
    <source>
        <dbReference type="SAM" id="MobiDB-lite"/>
    </source>
</evidence>
<feature type="compositionally biased region" description="Basic and acidic residues" evidence="2">
    <location>
        <begin position="7"/>
        <end position="25"/>
    </location>
</feature>
<feature type="domain" description="OTU" evidence="3">
    <location>
        <begin position="151"/>
        <end position="290"/>
    </location>
</feature>
<dbReference type="InterPro" id="IPR050704">
    <property type="entry name" value="Peptidase_C85-like"/>
</dbReference>
<keyword evidence="4" id="KW-0645">Protease</keyword>
<keyword evidence="1" id="KW-0378">Hydrolase</keyword>
<dbReference type="PANTHER" id="PTHR12419:SF10">
    <property type="entry name" value="DEUBIQUITINASE OTUD6B"/>
    <property type="match status" value="1"/>
</dbReference>
<dbReference type="InterPro" id="IPR049772">
    <property type="entry name" value="OTU_OTUD6"/>
</dbReference>
<accession>A0A2M4CUQ4</accession>
<protein>
    <submittedName>
        <fullName evidence="4">Putative otu ovarian tumor-like cysteine protease</fullName>
    </submittedName>
</protein>
<feature type="compositionally biased region" description="Basic and acidic residues" evidence="2">
    <location>
        <begin position="56"/>
        <end position="67"/>
    </location>
</feature>
<proteinExistence type="predicted"/>
<dbReference type="InterPro" id="IPR003323">
    <property type="entry name" value="OTU_dom"/>
</dbReference>
<dbReference type="CDD" id="cd22761">
    <property type="entry name" value="OTU_OTUD6"/>
    <property type="match status" value="1"/>
</dbReference>
<feature type="region of interest" description="Disordered" evidence="2">
    <location>
        <begin position="1"/>
        <end position="120"/>
    </location>
</feature>
<dbReference type="GO" id="GO:0006508">
    <property type="term" value="P:proteolysis"/>
    <property type="evidence" value="ECO:0007669"/>
    <property type="project" value="UniProtKB-KW"/>
</dbReference>
<dbReference type="EMBL" id="GGFL01004817">
    <property type="protein sequence ID" value="MBW68995.1"/>
    <property type="molecule type" value="Transcribed_RNA"/>
</dbReference>
<feature type="region of interest" description="Disordered" evidence="2">
    <location>
        <begin position="283"/>
        <end position="302"/>
    </location>
</feature>
<dbReference type="VEuPathDB" id="VectorBase:ADAR2_000898"/>
<feature type="compositionally biased region" description="Basic and acidic residues" evidence="2">
    <location>
        <begin position="110"/>
        <end position="120"/>
    </location>
</feature>
<evidence type="ECO:0000259" key="3">
    <source>
        <dbReference type="PROSITE" id="PS50802"/>
    </source>
</evidence>
<dbReference type="GO" id="GO:0016579">
    <property type="term" value="P:protein deubiquitination"/>
    <property type="evidence" value="ECO:0007669"/>
    <property type="project" value="TreeGrafter"/>
</dbReference>
<dbReference type="Pfam" id="PF02338">
    <property type="entry name" value="OTU"/>
    <property type="match status" value="1"/>
</dbReference>
<dbReference type="SUPFAM" id="SSF54001">
    <property type="entry name" value="Cysteine proteinases"/>
    <property type="match status" value="1"/>
</dbReference>
<sequence length="302" mass="34516">MSDPVPESEREEMLAQHRKEKKELQSKIQAMKKTKVEKKKKKEIQDQIASMETEMEERHAEELKRLTISESTESPEENGAAVETEENGLEPQTGHQEELRLSKAQRRREKKEQEDRERAARIKEEEAVLQKSSPRVIENNRINEILRKRQMTSFAVPADGDCLYNAINHQLELHGIGSYSVADLRSLAADYIEENKDNLICYMSHPDTGDMLDSAGFDKYCHQVRATKAWGGEIEIKALSSTLKCPIEIVQATGPATIHGQNEDNAKKLILTYHRHMYRLGEHYNSTKPVPPPEAAENEDVE</sequence>
<dbReference type="PANTHER" id="PTHR12419">
    <property type="entry name" value="OTU DOMAIN CONTAINING PROTEIN"/>
    <property type="match status" value="1"/>
</dbReference>
<dbReference type="Gene3D" id="3.90.70.80">
    <property type="match status" value="1"/>
</dbReference>
<name>A0A2M4CUQ4_ANODA</name>
<organism evidence="4">
    <name type="scientific">Anopheles darlingi</name>
    <name type="common">Mosquito</name>
    <dbReference type="NCBI Taxonomy" id="43151"/>
    <lineage>
        <taxon>Eukaryota</taxon>
        <taxon>Metazoa</taxon>
        <taxon>Ecdysozoa</taxon>
        <taxon>Arthropoda</taxon>
        <taxon>Hexapoda</taxon>
        <taxon>Insecta</taxon>
        <taxon>Pterygota</taxon>
        <taxon>Neoptera</taxon>
        <taxon>Endopterygota</taxon>
        <taxon>Diptera</taxon>
        <taxon>Nematocera</taxon>
        <taxon>Culicoidea</taxon>
        <taxon>Culicidae</taxon>
        <taxon>Anophelinae</taxon>
        <taxon>Anopheles</taxon>
    </lineage>
</organism>
<reference evidence="4" key="1">
    <citation type="submission" date="2018-01" db="EMBL/GenBank/DDBJ databases">
        <title>An insight into the sialome of Amazonian anophelines.</title>
        <authorList>
            <person name="Ribeiro J.M."/>
            <person name="Scarpassa V."/>
            <person name="Calvo E."/>
        </authorList>
    </citation>
    <scope>NUCLEOTIDE SEQUENCE</scope>
</reference>
<evidence type="ECO:0000256" key="1">
    <source>
        <dbReference type="ARBA" id="ARBA00022801"/>
    </source>
</evidence>
<feature type="compositionally biased region" description="Basic residues" evidence="2">
    <location>
        <begin position="30"/>
        <end position="42"/>
    </location>
</feature>
<evidence type="ECO:0000313" key="4">
    <source>
        <dbReference type="EMBL" id="MBW68995.1"/>
    </source>
</evidence>
<dbReference type="GO" id="GO:0004843">
    <property type="term" value="F:cysteine-type deubiquitinase activity"/>
    <property type="evidence" value="ECO:0007669"/>
    <property type="project" value="TreeGrafter"/>
</dbReference>
<dbReference type="PROSITE" id="PS50802">
    <property type="entry name" value="OTU"/>
    <property type="match status" value="1"/>
</dbReference>
<dbReference type="AlphaFoldDB" id="A0A2M4CUQ4"/>